<dbReference type="AlphaFoldDB" id="A0A164RHM8"/>
<sequence length="68" mass="7909">MDTGQFCRKSKRFPRLYGELATRPDPIGNFLNGVWAPSFIRLLHKKRIKKKKVLLQLLAPKRNQTSSN</sequence>
<evidence type="ECO:0000313" key="1">
    <source>
        <dbReference type="EMBL" id="KZS08662.1"/>
    </source>
</evidence>
<reference evidence="1 2" key="1">
    <citation type="submission" date="2016-03" db="EMBL/GenBank/DDBJ databases">
        <title>EvidentialGene: Evidence-directed Construction of Genes on Genomes.</title>
        <authorList>
            <person name="Gilbert D.G."/>
            <person name="Choi J.-H."/>
            <person name="Mockaitis K."/>
            <person name="Colbourne J."/>
            <person name="Pfrender M."/>
        </authorList>
    </citation>
    <scope>NUCLEOTIDE SEQUENCE [LARGE SCALE GENOMIC DNA]</scope>
    <source>
        <strain evidence="1 2">Xinb3</strain>
        <tissue evidence="1">Complete organism</tissue>
    </source>
</reference>
<comment type="caution">
    <text evidence="1">The sequence shown here is derived from an EMBL/GenBank/DDBJ whole genome shotgun (WGS) entry which is preliminary data.</text>
</comment>
<keyword evidence="2" id="KW-1185">Reference proteome</keyword>
<dbReference type="Proteomes" id="UP000076858">
    <property type="component" value="Unassembled WGS sequence"/>
</dbReference>
<proteinExistence type="predicted"/>
<gene>
    <name evidence="1" type="ORF">APZ42_027361</name>
</gene>
<protein>
    <submittedName>
        <fullName evidence="1">Uncharacterized protein</fullName>
    </submittedName>
</protein>
<organism evidence="1 2">
    <name type="scientific">Daphnia magna</name>
    <dbReference type="NCBI Taxonomy" id="35525"/>
    <lineage>
        <taxon>Eukaryota</taxon>
        <taxon>Metazoa</taxon>
        <taxon>Ecdysozoa</taxon>
        <taxon>Arthropoda</taxon>
        <taxon>Crustacea</taxon>
        <taxon>Branchiopoda</taxon>
        <taxon>Diplostraca</taxon>
        <taxon>Cladocera</taxon>
        <taxon>Anomopoda</taxon>
        <taxon>Daphniidae</taxon>
        <taxon>Daphnia</taxon>
    </lineage>
</organism>
<name>A0A164RHM8_9CRUS</name>
<accession>A0A164RHM8</accession>
<evidence type="ECO:0000313" key="2">
    <source>
        <dbReference type="Proteomes" id="UP000076858"/>
    </source>
</evidence>
<dbReference type="EMBL" id="LRGB01002190">
    <property type="protein sequence ID" value="KZS08662.1"/>
    <property type="molecule type" value="Genomic_DNA"/>
</dbReference>